<dbReference type="EMBL" id="BAAASZ010000030">
    <property type="protein sequence ID" value="GAA2455197.1"/>
    <property type="molecule type" value="Genomic_DNA"/>
</dbReference>
<gene>
    <name evidence="1" type="ORF">GCM10010405_44020</name>
</gene>
<proteinExistence type="predicted"/>
<comment type="caution">
    <text evidence="1">The sequence shown here is derived from an EMBL/GenBank/DDBJ whole genome shotgun (WGS) entry which is preliminary data.</text>
</comment>
<dbReference type="Proteomes" id="UP001501638">
    <property type="component" value="Unassembled WGS sequence"/>
</dbReference>
<name>A0ABP5XHT1_9ACTN</name>
<reference evidence="2" key="1">
    <citation type="journal article" date="2019" name="Int. J. Syst. Evol. Microbiol.">
        <title>The Global Catalogue of Microorganisms (GCM) 10K type strain sequencing project: providing services to taxonomists for standard genome sequencing and annotation.</title>
        <authorList>
            <consortium name="The Broad Institute Genomics Platform"/>
            <consortium name="The Broad Institute Genome Sequencing Center for Infectious Disease"/>
            <person name="Wu L."/>
            <person name="Ma J."/>
        </authorList>
    </citation>
    <scope>NUCLEOTIDE SEQUENCE [LARGE SCALE GENOMIC DNA]</scope>
    <source>
        <strain evidence="2">JCM 6305</strain>
    </source>
</reference>
<keyword evidence="2" id="KW-1185">Reference proteome</keyword>
<accession>A0ABP5XHT1</accession>
<evidence type="ECO:0000313" key="1">
    <source>
        <dbReference type="EMBL" id="GAA2455197.1"/>
    </source>
</evidence>
<evidence type="ECO:0000313" key="2">
    <source>
        <dbReference type="Proteomes" id="UP001501638"/>
    </source>
</evidence>
<sequence length="143" mass="16443">MWRRETAARLSAAARMAFDPTPSHGWVPDFLAPATAGEPEELLKQVRATPRRRLRSEMENIAARQPVPRWTRSLGEDPAVLRQLVDSLAATYDVLLTPYRPQVEARLEADSALRARHFLHGGMERVLTRLHPRRFRWEPPCSR</sequence>
<organism evidence="1 2">
    <name type="scientific">Streptomyces macrosporus</name>
    <dbReference type="NCBI Taxonomy" id="44032"/>
    <lineage>
        <taxon>Bacteria</taxon>
        <taxon>Bacillati</taxon>
        <taxon>Actinomycetota</taxon>
        <taxon>Actinomycetes</taxon>
        <taxon>Kitasatosporales</taxon>
        <taxon>Streptomycetaceae</taxon>
        <taxon>Streptomyces</taxon>
    </lineage>
</organism>
<protein>
    <submittedName>
        <fullName evidence="1">Uncharacterized protein</fullName>
    </submittedName>
</protein>